<dbReference type="InterPro" id="IPR019235">
    <property type="entry name" value="DUF2178_TM"/>
</dbReference>
<keyword evidence="1" id="KW-1133">Transmembrane helix</keyword>
<evidence type="ECO:0000256" key="1">
    <source>
        <dbReference type="SAM" id="Phobius"/>
    </source>
</evidence>
<dbReference type="Pfam" id="PF09946">
    <property type="entry name" value="DUF2178"/>
    <property type="match status" value="1"/>
</dbReference>
<gene>
    <name evidence="2" type="ORF">JMJ58_18285</name>
</gene>
<keyword evidence="1" id="KW-0812">Transmembrane</keyword>
<evidence type="ECO:0000313" key="3">
    <source>
        <dbReference type="Proteomes" id="UP000637819"/>
    </source>
</evidence>
<reference evidence="2 3" key="1">
    <citation type="submission" date="2021-01" db="EMBL/GenBank/DDBJ databases">
        <title>Genome Sequence and Methylation Pattern of Haloterrigena salifodinae BOL5-1, An Extremely Halophilic Archaeon from a Bolivian Salt Mine.</title>
        <authorList>
            <person name="DasSarma P."/>
            <person name="Anton B.P."/>
            <person name="DasSarma S.L."/>
            <person name="von Ehrenheim H.A.L."/>
            <person name="Martinez F.L."/>
            <person name="Guzman D."/>
            <person name="Roberts R.J."/>
            <person name="DasSarma S."/>
        </authorList>
    </citation>
    <scope>NUCLEOTIDE SEQUENCE [LARGE SCALE GENOMIC DNA]</scope>
    <source>
        <strain evidence="2 3">BOL5-1</strain>
    </source>
</reference>
<keyword evidence="3" id="KW-1185">Reference proteome</keyword>
<dbReference type="KEGG" id="hsal:JMJ58_18285"/>
<accession>A0A8T8DZ21</accession>
<evidence type="ECO:0008006" key="4">
    <source>
        <dbReference type="Google" id="ProtNLM"/>
    </source>
</evidence>
<feature type="transmembrane region" description="Helical" evidence="1">
    <location>
        <begin position="66"/>
        <end position="86"/>
    </location>
</feature>
<dbReference type="Proteomes" id="UP000637819">
    <property type="component" value="Chromosome"/>
</dbReference>
<dbReference type="EMBL" id="CP069188">
    <property type="protein sequence ID" value="QRV14844.1"/>
    <property type="molecule type" value="Genomic_DNA"/>
</dbReference>
<keyword evidence="1" id="KW-0472">Membrane</keyword>
<name>A0A8T8DZ21_9EURY</name>
<dbReference type="GeneID" id="62877115"/>
<feature type="transmembrane region" description="Helical" evidence="1">
    <location>
        <begin position="7"/>
        <end position="24"/>
    </location>
</feature>
<dbReference type="RefSeq" id="WP_204747504.1">
    <property type="nucleotide sequence ID" value="NZ_CP069188.1"/>
</dbReference>
<feature type="transmembrane region" description="Helical" evidence="1">
    <location>
        <begin position="106"/>
        <end position="124"/>
    </location>
</feature>
<evidence type="ECO:0000313" key="2">
    <source>
        <dbReference type="EMBL" id="QRV14844.1"/>
    </source>
</evidence>
<sequence>MSAVKRYTAFAVGLFGLIVGIVGVSEGNALIALSGGLVGATALGLYQHVSADRENDERQMAIHYRAGYVSFWALYWFVTVFAMAGINSSESGGMSYELPMGTSQLVLTAWVLGTVSMIATRVWYKRQF</sequence>
<proteinExistence type="predicted"/>
<feature type="transmembrane region" description="Helical" evidence="1">
    <location>
        <begin position="30"/>
        <end position="46"/>
    </location>
</feature>
<dbReference type="OrthoDB" id="187507at2157"/>
<protein>
    <recommendedName>
        <fullName evidence="4">DUF2178 domain-containing protein</fullName>
    </recommendedName>
</protein>
<organism evidence="2 3">
    <name type="scientific">Haloterrigena salifodinae</name>
    <dbReference type="NCBI Taxonomy" id="2675099"/>
    <lineage>
        <taxon>Archaea</taxon>
        <taxon>Methanobacteriati</taxon>
        <taxon>Methanobacteriota</taxon>
        <taxon>Stenosarchaea group</taxon>
        <taxon>Halobacteria</taxon>
        <taxon>Halobacteriales</taxon>
        <taxon>Natrialbaceae</taxon>
        <taxon>Haloterrigena</taxon>
    </lineage>
</organism>
<dbReference type="AlphaFoldDB" id="A0A8T8DZ21"/>